<dbReference type="Proteomes" id="UP000824242">
    <property type="component" value="Unassembled WGS sequence"/>
</dbReference>
<gene>
    <name evidence="5" type="ORF">IAB89_08080</name>
</gene>
<evidence type="ECO:0000256" key="2">
    <source>
        <dbReference type="ARBA" id="ARBA00022679"/>
    </source>
</evidence>
<dbReference type="InterPro" id="IPR004381">
    <property type="entry name" value="Glycerate_kinase"/>
</dbReference>
<proteinExistence type="inferred from homology"/>
<evidence type="ECO:0000313" key="6">
    <source>
        <dbReference type="Proteomes" id="UP000824242"/>
    </source>
</evidence>
<accession>A0A9D1AND2</accession>
<keyword evidence="3 4" id="KW-0418">Kinase</keyword>
<protein>
    <submittedName>
        <fullName evidence="5">Glycerate kinase</fullName>
    </submittedName>
</protein>
<dbReference type="Gene3D" id="3.40.50.10350">
    <property type="entry name" value="Glycerate kinase, domain 1"/>
    <property type="match status" value="1"/>
</dbReference>
<dbReference type="PANTHER" id="PTHR21599:SF0">
    <property type="entry name" value="GLYCERATE KINASE"/>
    <property type="match status" value="1"/>
</dbReference>
<keyword evidence="2 4" id="KW-0808">Transferase</keyword>
<evidence type="ECO:0000313" key="5">
    <source>
        <dbReference type="EMBL" id="HIR47599.1"/>
    </source>
</evidence>
<sequence length="379" mass="39343">MKKLVFVPDSFKGTMTSLEICEQMRCAARALWPQVQTEEIPVADGGEGSVDAFLGAVGGSREIAVVQGPYGERLEAFYGLCGSTAVVEMAAAAGLPLVGENRRAERTTTYGVGQLIAHALEHPQVTRLVIGLGGSATNDGGCGAAAALGVRFLDEAGNPFVPVGGTLSRIAKVDPSGIHPRLREVEVCAMCDIDNPLCGPQGAAAVFGPQKGADPAMVRLLDEGLLHLAEVIRRDLGVDVLSLPGGGAAGGMGAGAASFLHASLQKGIETVLTVARFEERARGADLILTGEGCIDGQSLRGKVVMGVAERAASLGIPVAAVVGDIAEGAEMAYQKGVAGIFTINCLAVPYSEARKTAKRDLFFTVQNVLRFMDRVCVQR</sequence>
<dbReference type="AlphaFoldDB" id="A0A9D1AND2"/>
<dbReference type="InterPro" id="IPR018197">
    <property type="entry name" value="Glycerate_kinase_RE-like"/>
</dbReference>
<dbReference type="InterPro" id="IPR036129">
    <property type="entry name" value="Glycerate_kinase_sf"/>
</dbReference>
<dbReference type="GO" id="GO:0031388">
    <property type="term" value="P:organic acid phosphorylation"/>
    <property type="evidence" value="ECO:0007669"/>
    <property type="project" value="UniProtKB-UniRule"/>
</dbReference>
<dbReference type="Pfam" id="PF02595">
    <property type="entry name" value="Gly_kinase"/>
    <property type="match status" value="1"/>
</dbReference>
<reference evidence="5" key="1">
    <citation type="submission" date="2020-10" db="EMBL/GenBank/DDBJ databases">
        <authorList>
            <person name="Gilroy R."/>
        </authorList>
    </citation>
    <scope>NUCLEOTIDE SEQUENCE</scope>
    <source>
        <strain evidence="5">ChiSxjej1B13-7958</strain>
    </source>
</reference>
<evidence type="ECO:0000256" key="1">
    <source>
        <dbReference type="ARBA" id="ARBA00006284"/>
    </source>
</evidence>
<dbReference type="PIRSF" id="PIRSF006078">
    <property type="entry name" value="GlxK"/>
    <property type="match status" value="1"/>
</dbReference>
<dbReference type="PANTHER" id="PTHR21599">
    <property type="entry name" value="GLYCERATE KINASE"/>
    <property type="match status" value="1"/>
</dbReference>
<name>A0A9D1AND2_9FIRM</name>
<dbReference type="Gene3D" id="3.90.1510.10">
    <property type="entry name" value="Glycerate kinase, domain 2"/>
    <property type="match status" value="1"/>
</dbReference>
<dbReference type="EMBL" id="DVGZ01000085">
    <property type="protein sequence ID" value="HIR47599.1"/>
    <property type="molecule type" value="Genomic_DNA"/>
</dbReference>
<evidence type="ECO:0000256" key="3">
    <source>
        <dbReference type="ARBA" id="ARBA00022777"/>
    </source>
</evidence>
<dbReference type="InterPro" id="IPR018193">
    <property type="entry name" value="Glyc_kinase_flavodox-like_fold"/>
</dbReference>
<dbReference type="SUPFAM" id="SSF110738">
    <property type="entry name" value="Glycerate kinase I"/>
    <property type="match status" value="1"/>
</dbReference>
<dbReference type="NCBIfam" id="TIGR00045">
    <property type="entry name" value="glycerate kinase"/>
    <property type="match status" value="1"/>
</dbReference>
<organism evidence="5 6">
    <name type="scientific">Candidatus Caccousia avicola</name>
    <dbReference type="NCBI Taxonomy" id="2840721"/>
    <lineage>
        <taxon>Bacteria</taxon>
        <taxon>Bacillati</taxon>
        <taxon>Bacillota</taxon>
        <taxon>Clostridia</taxon>
        <taxon>Eubacteriales</taxon>
        <taxon>Oscillospiraceae</taxon>
        <taxon>Oscillospiraceae incertae sedis</taxon>
        <taxon>Candidatus Caccousia</taxon>
    </lineage>
</organism>
<dbReference type="GO" id="GO:0008887">
    <property type="term" value="F:glycerate kinase activity"/>
    <property type="evidence" value="ECO:0007669"/>
    <property type="project" value="UniProtKB-UniRule"/>
</dbReference>
<evidence type="ECO:0000256" key="4">
    <source>
        <dbReference type="PIRNR" id="PIRNR006078"/>
    </source>
</evidence>
<reference evidence="5" key="2">
    <citation type="journal article" date="2021" name="PeerJ">
        <title>Extensive microbial diversity within the chicken gut microbiome revealed by metagenomics and culture.</title>
        <authorList>
            <person name="Gilroy R."/>
            <person name="Ravi A."/>
            <person name="Getino M."/>
            <person name="Pursley I."/>
            <person name="Horton D.L."/>
            <person name="Alikhan N.F."/>
            <person name="Baker D."/>
            <person name="Gharbi K."/>
            <person name="Hall N."/>
            <person name="Watson M."/>
            <person name="Adriaenssens E.M."/>
            <person name="Foster-Nyarko E."/>
            <person name="Jarju S."/>
            <person name="Secka A."/>
            <person name="Antonio M."/>
            <person name="Oren A."/>
            <person name="Chaudhuri R.R."/>
            <person name="La Ragione R."/>
            <person name="Hildebrand F."/>
            <person name="Pallen M.J."/>
        </authorList>
    </citation>
    <scope>NUCLEOTIDE SEQUENCE</scope>
    <source>
        <strain evidence="5">ChiSxjej1B13-7958</strain>
    </source>
</reference>
<comment type="similarity">
    <text evidence="1 4">Belongs to the glycerate kinase type-1 family.</text>
</comment>
<comment type="caution">
    <text evidence="5">The sequence shown here is derived from an EMBL/GenBank/DDBJ whole genome shotgun (WGS) entry which is preliminary data.</text>
</comment>